<dbReference type="InterPro" id="IPR036236">
    <property type="entry name" value="Znf_C2H2_sf"/>
</dbReference>
<dbReference type="PROSITE" id="PS00028">
    <property type="entry name" value="ZINC_FINGER_C2H2_1"/>
    <property type="match status" value="1"/>
</dbReference>
<comment type="caution">
    <text evidence="3">The sequence shown here is derived from an EMBL/GenBank/DDBJ whole genome shotgun (WGS) entry which is preliminary data.</text>
</comment>
<keyword evidence="1" id="KW-0479">Metal-binding</keyword>
<organism evidence="3 4">
    <name type="scientific">Cherax quadricarinatus</name>
    <name type="common">Australian red claw crayfish</name>
    <dbReference type="NCBI Taxonomy" id="27406"/>
    <lineage>
        <taxon>Eukaryota</taxon>
        <taxon>Metazoa</taxon>
        <taxon>Ecdysozoa</taxon>
        <taxon>Arthropoda</taxon>
        <taxon>Crustacea</taxon>
        <taxon>Multicrustacea</taxon>
        <taxon>Malacostraca</taxon>
        <taxon>Eumalacostraca</taxon>
        <taxon>Eucarida</taxon>
        <taxon>Decapoda</taxon>
        <taxon>Pleocyemata</taxon>
        <taxon>Astacidea</taxon>
        <taxon>Parastacoidea</taxon>
        <taxon>Parastacidae</taxon>
        <taxon>Cherax</taxon>
    </lineage>
</organism>
<dbReference type="Proteomes" id="UP001445076">
    <property type="component" value="Unassembled WGS sequence"/>
</dbReference>
<gene>
    <name evidence="3" type="ORF">OTU49_004552</name>
</gene>
<keyword evidence="1" id="KW-0863">Zinc-finger</keyword>
<name>A0AAW0YPP6_CHEQU</name>
<dbReference type="InterPro" id="IPR013087">
    <property type="entry name" value="Znf_C2H2_type"/>
</dbReference>
<accession>A0AAW0YPP6</accession>
<sequence>MSQSIFEALSGVTLEGPAGLTVQQLLDAPELIQGGTAAATCDTATAAATIANATLREEVSLEGVVDEDEDDEDVFQCGRCKKQFSSLEHFVTHKRNHCSGKMGGLH</sequence>
<evidence type="ECO:0000313" key="4">
    <source>
        <dbReference type="Proteomes" id="UP001445076"/>
    </source>
</evidence>
<keyword evidence="1" id="KW-0862">Zinc</keyword>
<keyword evidence="4" id="KW-1185">Reference proteome</keyword>
<feature type="domain" description="C2H2-type" evidence="2">
    <location>
        <begin position="75"/>
        <end position="102"/>
    </location>
</feature>
<dbReference type="GO" id="GO:0008270">
    <property type="term" value="F:zinc ion binding"/>
    <property type="evidence" value="ECO:0007669"/>
    <property type="project" value="UniProtKB-KW"/>
</dbReference>
<dbReference type="PROSITE" id="PS50157">
    <property type="entry name" value="ZINC_FINGER_C2H2_2"/>
    <property type="match status" value="1"/>
</dbReference>
<dbReference type="EMBL" id="JARKIK010000003">
    <property type="protein sequence ID" value="KAK8753456.1"/>
    <property type="molecule type" value="Genomic_DNA"/>
</dbReference>
<evidence type="ECO:0000256" key="1">
    <source>
        <dbReference type="PROSITE-ProRule" id="PRU00042"/>
    </source>
</evidence>
<dbReference type="AlphaFoldDB" id="A0AAW0YPP6"/>
<dbReference type="SUPFAM" id="SSF57667">
    <property type="entry name" value="beta-beta-alpha zinc fingers"/>
    <property type="match status" value="1"/>
</dbReference>
<proteinExistence type="predicted"/>
<evidence type="ECO:0000259" key="2">
    <source>
        <dbReference type="PROSITE" id="PS50157"/>
    </source>
</evidence>
<evidence type="ECO:0000313" key="3">
    <source>
        <dbReference type="EMBL" id="KAK8753456.1"/>
    </source>
</evidence>
<protein>
    <recommendedName>
        <fullName evidence="2">C2H2-type domain-containing protein</fullName>
    </recommendedName>
</protein>
<reference evidence="3 4" key="1">
    <citation type="journal article" date="2024" name="BMC Genomics">
        <title>Genome assembly of redclaw crayfish (Cherax quadricarinatus) provides insights into its immune adaptation and hypoxia tolerance.</title>
        <authorList>
            <person name="Liu Z."/>
            <person name="Zheng J."/>
            <person name="Li H."/>
            <person name="Fang K."/>
            <person name="Wang S."/>
            <person name="He J."/>
            <person name="Zhou D."/>
            <person name="Weng S."/>
            <person name="Chi M."/>
            <person name="Gu Z."/>
            <person name="He J."/>
            <person name="Li F."/>
            <person name="Wang M."/>
        </authorList>
    </citation>
    <scope>NUCLEOTIDE SEQUENCE [LARGE SCALE GENOMIC DNA]</scope>
    <source>
        <strain evidence="3">ZL_2023a</strain>
    </source>
</reference>